<dbReference type="WBParaSite" id="HPLM_0000280501-mRNA-1">
    <property type="protein sequence ID" value="HPLM_0000280501-mRNA-1"/>
    <property type="gene ID" value="HPLM_0000280501"/>
</dbReference>
<dbReference type="AlphaFoldDB" id="A0A0N4VZT1"/>
<sequence>LIPVLSIRERLLELLRFGEVTGPRGTHTIFPLQALAHGTCVTVNGVRSGPAGNFRCTSRGDIRLSATRQE</sequence>
<name>A0A0N4VZT1_HAEPC</name>
<organism evidence="1">
    <name type="scientific">Haemonchus placei</name>
    <name type="common">Barber's pole worm</name>
    <dbReference type="NCBI Taxonomy" id="6290"/>
    <lineage>
        <taxon>Eukaryota</taxon>
        <taxon>Metazoa</taxon>
        <taxon>Ecdysozoa</taxon>
        <taxon>Nematoda</taxon>
        <taxon>Chromadorea</taxon>
        <taxon>Rhabditida</taxon>
        <taxon>Rhabditina</taxon>
        <taxon>Rhabditomorpha</taxon>
        <taxon>Strongyloidea</taxon>
        <taxon>Trichostrongylidae</taxon>
        <taxon>Haemonchus</taxon>
    </lineage>
</organism>
<accession>A0A0N4VZT1</accession>
<evidence type="ECO:0000313" key="1">
    <source>
        <dbReference type="WBParaSite" id="HPLM_0000280501-mRNA-1"/>
    </source>
</evidence>
<protein>
    <submittedName>
        <fullName evidence="1">Ig-like domain-containing protein</fullName>
    </submittedName>
</protein>
<proteinExistence type="predicted"/>
<reference evidence="1" key="1">
    <citation type="submission" date="2017-02" db="UniProtKB">
        <authorList>
            <consortium name="WormBaseParasite"/>
        </authorList>
    </citation>
    <scope>IDENTIFICATION</scope>
</reference>